<name>A0A6C0AL71_9ZZZZ</name>
<organism evidence="1">
    <name type="scientific">viral metagenome</name>
    <dbReference type="NCBI Taxonomy" id="1070528"/>
    <lineage>
        <taxon>unclassified sequences</taxon>
        <taxon>metagenomes</taxon>
        <taxon>organismal metagenomes</taxon>
    </lineage>
</organism>
<accession>A0A6C0AL71</accession>
<proteinExistence type="predicted"/>
<evidence type="ECO:0000313" key="1">
    <source>
        <dbReference type="EMBL" id="QHS80081.1"/>
    </source>
</evidence>
<dbReference type="EMBL" id="MN740675">
    <property type="protein sequence ID" value="QHS80081.1"/>
    <property type="molecule type" value="Genomic_DNA"/>
</dbReference>
<reference evidence="1" key="1">
    <citation type="journal article" date="2020" name="Nature">
        <title>Giant virus diversity and host interactions through global metagenomics.</title>
        <authorList>
            <person name="Schulz F."/>
            <person name="Roux S."/>
            <person name="Paez-Espino D."/>
            <person name="Jungbluth S."/>
            <person name="Walsh D.A."/>
            <person name="Denef V.J."/>
            <person name="McMahon K.D."/>
            <person name="Konstantinidis K.T."/>
            <person name="Eloe-Fadrosh E.A."/>
            <person name="Kyrpides N.C."/>
            <person name="Woyke T."/>
        </authorList>
    </citation>
    <scope>NUCLEOTIDE SEQUENCE</scope>
    <source>
        <strain evidence="1">GVMAG-S-1039698-54</strain>
    </source>
</reference>
<protein>
    <submittedName>
        <fullName evidence="1">Uncharacterized protein</fullName>
    </submittedName>
</protein>
<dbReference type="AlphaFoldDB" id="A0A6C0AL71"/>
<sequence length="140" mass="16636">MTEINELLNALENDSNSSIMKLTHVKIKTHKNNILQQLQLPKEKLKEYHKKLKEFRYCSDMNDLQYGYYIRWIPIKDPENLKLTNGAVIADIKIQNDKIQILCKNFKNMFFQIKFDECVVFQKISAQEHVILSVLDYLDK</sequence>